<dbReference type="AlphaFoldDB" id="A0A978W5Q9"/>
<accession>A0A978W5Q9</accession>
<dbReference type="Proteomes" id="UP000813462">
    <property type="component" value="Unassembled WGS sequence"/>
</dbReference>
<dbReference type="Pfam" id="PF23622">
    <property type="entry name" value="LRR_At1g61320_AtMIF1"/>
    <property type="match status" value="1"/>
</dbReference>
<dbReference type="SUPFAM" id="SSF52047">
    <property type="entry name" value="RNI-like"/>
    <property type="match status" value="1"/>
</dbReference>
<dbReference type="InterPro" id="IPR032675">
    <property type="entry name" value="LRR_dom_sf"/>
</dbReference>
<evidence type="ECO:0000313" key="3">
    <source>
        <dbReference type="Proteomes" id="UP000813462"/>
    </source>
</evidence>
<dbReference type="Gene3D" id="1.20.1280.50">
    <property type="match status" value="1"/>
</dbReference>
<sequence>MLKKDSSSPVFNNRGAKVSNFETLMQHAASIRGIIAVRNEMGLSLADLEIVTSLDQRMLQIKLDQMIREGTIQKTQLDRYKPSKYMALKIHPNKHILLKRLMLKKGKTIQNKEEIDKEDIISKLPAEILVSIMCMLRTEEAAKMSVVSRLWRRIWITTIRVTPRLTIFLERESVADIAPCDLSKKIRDINKKMRKKIIEVYRVLKLHKAPTLYEFSLMADLTYKDCHHIDAWLDFAAKKHVQKLVLDIPSVMVYDAMFVANNFHSLRDLTMEGISVTENFIDRLFSNSPFLERFVLLASNKLDRLSIAFAPNLKYLQIESSERLQHLQISSAENLNTIIIKFIDEVNFESVNISAPNLSHISFAIFDDGFKFDSFVTVLNQIKRLAIEVYTDAISAQLPQILKLSKLEHLELTLGHCSIIPFHCLLDILKAAPFSITFSSQDQAVLAHPAKDNALKWLDMHIPKEVEVNQNHSCQCLKVVKWGVFAGCQSEVEFLLHLLEYAVSVEKIFIELMDLSYWRDREHWRGCNYDDQYEELCVECARLLRTKILQMHPRAEVIIT</sequence>
<protein>
    <recommendedName>
        <fullName evidence="1">F-box domain-containing protein</fullName>
    </recommendedName>
</protein>
<reference evidence="2" key="1">
    <citation type="journal article" date="2021" name="Front. Plant Sci.">
        <title>Chromosome-Scale Genome Assembly for Chinese Sour Jujube and Insights Into Its Genome Evolution and Domestication Signature.</title>
        <authorList>
            <person name="Shen L.-Y."/>
            <person name="Luo H."/>
            <person name="Wang X.-L."/>
            <person name="Wang X.-M."/>
            <person name="Qiu X.-J."/>
            <person name="Liu H."/>
            <person name="Zhou S.-S."/>
            <person name="Jia K.-H."/>
            <person name="Nie S."/>
            <person name="Bao Y.-T."/>
            <person name="Zhang R.-G."/>
            <person name="Yun Q.-Z."/>
            <person name="Chai Y.-H."/>
            <person name="Lu J.-Y."/>
            <person name="Li Y."/>
            <person name="Zhao S.-W."/>
            <person name="Mao J.-F."/>
            <person name="Jia S.-G."/>
            <person name="Mao Y.-M."/>
        </authorList>
    </citation>
    <scope>NUCLEOTIDE SEQUENCE</scope>
    <source>
        <strain evidence="2">AT0</strain>
        <tissue evidence="2">Leaf</tissue>
    </source>
</reference>
<dbReference type="PANTHER" id="PTHR34145:SF68">
    <property type="entry name" value="FBD DOMAIN-CONTAINING PROTEIN"/>
    <property type="match status" value="1"/>
</dbReference>
<dbReference type="Gene3D" id="3.80.10.10">
    <property type="entry name" value="Ribonuclease Inhibitor"/>
    <property type="match status" value="1"/>
</dbReference>
<proteinExistence type="predicted"/>
<dbReference type="PROSITE" id="PS50181">
    <property type="entry name" value="FBOX"/>
    <property type="match status" value="1"/>
</dbReference>
<comment type="caution">
    <text evidence="2">The sequence shown here is derived from an EMBL/GenBank/DDBJ whole genome shotgun (WGS) entry which is preliminary data.</text>
</comment>
<dbReference type="PANTHER" id="PTHR34145">
    <property type="entry name" value="OS02G0105600 PROTEIN"/>
    <property type="match status" value="1"/>
</dbReference>
<feature type="domain" description="F-box" evidence="1">
    <location>
        <begin position="118"/>
        <end position="154"/>
    </location>
</feature>
<organism evidence="2 3">
    <name type="scientific">Ziziphus jujuba var. spinosa</name>
    <dbReference type="NCBI Taxonomy" id="714518"/>
    <lineage>
        <taxon>Eukaryota</taxon>
        <taxon>Viridiplantae</taxon>
        <taxon>Streptophyta</taxon>
        <taxon>Embryophyta</taxon>
        <taxon>Tracheophyta</taxon>
        <taxon>Spermatophyta</taxon>
        <taxon>Magnoliopsida</taxon>
        <taxon>eudicotyledons</taxon>
        <taxon>Gunneridae</taxon>
        <taxon>Pentapetalae</taxon>
        <taxon>rosids</taxon>
        <taxon>fabids</taxon>
        <taxon>Rosales</taxon>
        <taxon>Rhamnaceae</taxon>
        <taxon>Paliureae</taxon>
        <taxon>Ziziphus</taxon>
    </lineage>
</organism>
<name>A0A978W5Q9_ZIZJJ</name>
<gene>
    <name evidence="2" type="ORF">FEM48_Zijuj01G0294400</name>
</gene>
<dbReference type="InterPro" id="IPR055357">
    <property type="entry name" value="LRR_At1g61320_AtMIF1"/>
</dbReference>
<evidence type="ECO:0000313" key="2">
    <source>
        <dbReference type="EMBL" id="KAH7547293.1"/>
    </source>
</evidence>
<dbReference type="InterPro" id="IPR001810">
    <property type="entry name" value="F-box_dom"/>
</dbReference>
<dbReference type="InterPro" id="IPR036047">
    <property type="entry name" value="F-box-like_dom_sf"/>
</dbReference>
<dbReference type="SUPFAM" id="SSF81383">
    <property type="entry name" value="F-box domain"/>
    <property type="match status" value="1"/>
</dbReference>
<dbReference type="InterPro" id="IPR053772">
    <property type="entry name" value="At1g61320/At1g61330-like"/>
</dbReference>
<dbReference type="Pfam" id="PF00646">
    <property type="entry name" value="F-box"/>
    <property type="match status" value="1"/>
</dbReference>
<evidence type="ECO:0000259" key="1">
    <source>
        <dbReference type="PROSITE" id="PS50181"/>
    </source>
</evidence>
<dbReference type="EMBL" id="JAEACU010000001">
    <property type="protein sequence ID" value="KAH7547293.1"/>
    <property type="molecule type" value="Genomic_DNA"/>
</dbReference>